<dbReference type="EMBL" id="CP019911">
    <property type="protein sequence ID" value="AQW31073.1"/>
    <property type="molecule type" value="Genomic_DNA"/>
</dbReference>
<gene>
    <name evidence="2" type="ORF">B0B51_14745</name>
</gene>
<name>A0A1U9VLA7_9RALS</name>
<dbReference type="AlphaFoldDB" id="A0A1U9VLA7"/>
<sequence>MAVLTMSQLQGAKRYPKALPAVGMVHWIERDGEDAVGLRACVVLGDKTATGGAILTSGAGPFMTIMRRKRAASSPSGSHDLTVRLKLGEGGERYPSTAHLGDPPRPVRPDPRSDIGAASASRSP</sequence>
<reference evidence="2 3" key="1">
    <citation type="submission" date="2017-02" db="EMBL/GenBank/DDBJ databases">
        <title>Blood Disease Bacterium A2-HR MARDI.</title>
        <authorList>
            <person name="Badrun R."/>
            <person name="Abu Bakar N."/>
            <person name="Laboh R."/>
        </authorList>
    </citation>
    <scope>NUCLEOTIDE SEQUENCE [LARGE SCALE GENOMIC DNA]</scope>
    <source>
        <strain evidence="2 3">A2-HR MARDI</strain>
    </source>
</reference>
<proteinExistence type="predicted"/>
<feature type="region of interest" description="Disordered" evidence="1">
    <location>
        <begin position="69"/>
        <end position="124"/>
    </location>
</feature>
<evidence type="ECO:0000256" key="1">
    <source>
        <dbReference type="SAM" id="MobiDB-lite"/>
    </source>
</evidence>
<organism evidence="2 3">
    <name type="scientific">blood disease bacterium A2-HR MARDI</name>
    <dbReference type="NCBI Taxonomy" id="1944648"/>
    <lineage>
        <taxon>Bacteria</taxon>
        <taxon>Pseudomonadati</taxon>
        <taxon>Pseudomonadota</taxon>
        <taxon>Betaproteobacteria</taxon>
        <taxon>Burkholderiales</taxon>
        <taxon>Burkholderiaceae</taxon>
        <taxon>Ralstonia</taxon>
        <taxon>Ralstonia solanacearum species complex</taxon>
    </lineage>
</organism>
<accession>A0A1U9VLA7</accession>
<feature type="compositionally biased region" description="Basic and acidic residues" evidence="1">
    <location>
        <begin position="81"/>
        <end position="92"/>
    </location>
</feature>
<evidence type="ECO:0000313" key="2">
    <source>
        <dbReference type="EMBL" id="AQW31073.1"/>
    </source>
</evidence>
<evidence type="ECO:0000313" key="3">
    <source>
        <dbReference type="Proteomes" id="UP000189628"/>
    </source>
</evidence>
<protein>
    <submittedName>
        <fullName evidence="2">Uncharacterized protein</fullName>
    </submittedName>
</protein>
<dbReference type="Proteomes" id="UP000189628">
    <property type="component" value="Chromosome"/>
</dbReference>